<dbReference type="InterPro" id="IPR029787">
    <property type="entry name" value="Nucleotide_cyclase"/>
</dbReference>
<dbReference type="SUPFAM" id="SSF55073">
    <property type="entry name" value="Nucleotide cyclase"/>
    <property type="match status" value="1"/>
</dbReference>
<dbReference type="PANTHER" id="PTHR45138">
    <property type="entry name" value="REGULATORY COMPONENTS OF SENSORY TRANSDUCTION SYSTEM"/>
    <property type="match status" value="1"/>
</dbReference>
<keyword evidence="6 8" id="KW-0472">Membrane</keyword>
<evidence type="ECO:0000313" key="10">
    <source>
        <dbReference type="EMBL" id="MZQ91203.1"/>
    </source>
</evidence>
<comment type="catalytic activity">
    <reaction evidence="7">
        <text>2 GTP = 3',3'-c-di-GMP + 2 diphosphate</text>
        <dbReference type="Rhea" id="RHEA:24898"/>
        <dbReference type="ChEBI" id="CHEBI:33019"/>
        <dbReference type="ChEBI" id="CHEBI:37565"/>
        <dbReference type="ChEBI" id="CHEBI:58805"/>
        <dbReference type="EC" id="2.7.7.65"/>
    </reaction>
</comment>
<dbReference type="FunFam" id="3.30.70.270:FF:000001">
    <property type="entry name" value="Diguanylate cyclase domain protein"/>
    <property type="match status" value="1"/>
</dbReference>
<comment type="subcellular location">
    <subcellularLocation>
        <location evidence="1">Cell membrane</location>
        <topology evidence="1">Multi-pass membrane protein</topology>
    </subcellularLocation>
</comment>
<dbReference type="RefSeq" id="WP_161348587.1">
    <property type="nucleotide sequence ID" value="NZ_BMGW01000020.1"/>
</dbReference>
<dbReference type="PANTHER" id="PTHR45138:SF9">
    <property type="entry name" value="DIGUANYLATE CYCLASE DGCM-RELATED"/>
    <property type="match status" value="1"/>
</dbReference>
<keyword evidence="11" id="KW-1185">Reference proteome</keyword>
<protein>
    <recommendedName>
        <fullName evidence="2">diguanylate cyclase</fullName>
        <ecNumber evidence="2">2.7.7.65</ecNumber>
    </recommendedName>
</protein>
<feature type="transmembrane region" description="Helical" evidence="8">
    <location>
        <begin position="163"/>
        <end position="182"/>
    </location>
</feature>
<dbReference type="OrthoDB" id="9812260at2"/>
<dbReference type="SMART" id="SM00267">
    <property type="entry name" value="GGDEF"/>
    <property type="match status" value="1"/>
</dbReference>
<organism evidence="10 11">
    <name type="scientific">Frigidibacter albus</name>
    <dbReference type="NCBI Taxonomy" id="1465486"/>
    <lineage>
        <taxon>Bacteria</taxon>
        <taxon>Pseudomonadati</taxon>
        <taxon>Pseudomonadota</taxon>
        <taxon>Alphaproteobacteria</taxon>
        <taxon>Rhodobacterales</taxon>
        <taxon>Paracoccaceae</taxon>
        <taxon>Frigidibacter</taxon>
    </lineage>
</organism>
<accession>A0A6L8VLW1</accession>
<evidence type="ECO:0000256" key="1">
    <source>
        <dbReference type="ARBA" id="ARBA00004651"/>
    </source>
</evidence>
<dbReference type="InterPro" id="IPR000160">
    <property type="entry name" value="GGDEF_dom"/>
</dbReference>
<evidence type="ECO:0000259" key="9">
    <source>
        <dbReference type="PROSITE" id="PS50887"/>
    </source>
</evidence>
<feature type="domain" description="GGDEF" evidence="9">
    <location>
        <begin position="227"/>
        <end position="359"/>
    </location>
</feature>
<dbReference type="Pfam" id="PF00990">
    <property type="entry name" value="GGDEF"/>
    <property type="match status" value="1"/>
</dbReference>
<feature type="transmembrane region" description="Helical" evidence="8">
    <location>
        <begin position="69"/>
        <end position="92"/>
    </location>
</feature>
<dbReference type="AlphaFoldDB" id="A0A6L8VLW1"/>
<dbReference type="NCBIfam" id="TIGR00254">
    <property type="entry name" value="GGDEF"/>
    <property type="match status" value="1"/>
</dbReference>
<gene>
    <name evidence="10" type="ORF">GS660_19110</name>
</gene>
<sequence length="374" mass="40794">MLSQYFMPVLNLAGLMALIALSFSATSRLSLNKTVQQMVFGAILGVGAVLVYLQPIMNVSGIQNDPRNLFVGLAAAIFGPISGLIVFLIAAFTRYHEAAPSASVCIFSLLTAGCAGLCWRHFTRDVEEKNEVHFVILGLTISLSYLSTFLLPREHWQDIFSTAVPVLTTTNIIGSLLLGSLLERHRRQTEREQQLVNLASSDPLTEVMNRRAFEKSYESSVLKKPSSGTAFIIVDLDNFKRINDTHGHAVGDLALVGLSKILQRSIRSRDLCARFGGDEFLMCFPNISAGNTAKIVARIQDAISRFGNEDLDLPLGLSVSVGVCWSEGPLSLESAFEMADQCLYQAKVGGKNKAVFNVKSHLTPKIHDGNIAFG</sequence>
<dbReference type="Gene3D" id="3.30.70.270">
    <property type="match status" value="1"/>
</dbReference>
<dbReference type="EMBL" id="WWNR01000019">
    <property type="protein sequence ID" value="MZQ91203.1"/>
    <property type="molecule type" value="Genomic_DNA"/>
</dbReference>
<proteinExistence type="predicted"/>
<dbReference type="PROSITE" id="PS50887">
    <property type="entry name" value="GGDEF"/>
    <property type="match status" value="1"/>
</dbReference>
<keyword evidence="5 8" id="KW-1133">Transmembrane helix</keyword>
<dbReference type="InterPro" id="IPR043128">
    <property type="entry name" value="Rev_trsase/Diguanyl_cyclase"/>
</dbReference>
<feature type="transmembrane region" description="Helical" evidence="8">
    <location>
        <begin position="38"/>
        <end position="57"/>
    </location>
</feature>
<feature type="transmembrane region" description="Helical" evidence="8">
    <location>
        <begin position="131"/>
        <end position="151"/>
    </location>
</feature>
<evidence type="ECO:0000313" key="11">
    <source>
        <dbReference type="Proteomes" id="UP000477083"/>
    </source>
</evidence>
<dbReference type="InterPro" id="IPR011620">
    <property type="entry name" value="Sig_transdc_His_kinase_LytS_TM"/>
</dbReference>
<evidence type="ECO:0000256" key="2">
    <source>
        <dbReference type="ARBA" id="ARBA00012528"/>
    </source>
</evidence>
<dbReference type="GO" id="GO:0000155">
    <property type="term" value="F:phosphorelay sensor kinase activity"/>
    <property type="evidence" value="ECO:0007669"/>
    <property type="project" value="InterPro"/>
</dbReference>
<keyword evidence="3" id="KW-1003">Cell membrane</keyword>
<evidence type="ECO:0000256" key="6">
    <source>
        <dbReference type="ARBA" id="ARBA00023136"/>
    </source>
</evidence>
<feature type="transmembrane region" description="Helical" evidence="8">
    <location>
        <begin position="98"/>
        <end position="119"/>
    </location>
</feature>
<dbReference type="GO" id="GO:0052621">
    <property type="term" value="F:diguanylate cyclase activity"/>
    <property type="evidence" value="ECO:0007669"/>
    <property type="project" value="UniProtKB-EC"/>
</dbReference>
<comment type="caution">
    <text evidence="10">The sequence shown here is derived from an EMBL/GenBank/DDBJ whole genome shotgun (WGS) entry which is preliminary data.</text>
</comment>
<dbReference type="InterPro" id="IPR050469">
    <property type="entry name" value="Diguanylate_Cyclase"/>
</dbReference>
<evidence type="ECO:0000256" key="5">
    <source>
        <dbReference type="ARBA" id="ARBA00022989"/>
    </source>
</evidence>
<dbReference type="GO" id="GO:0071555">
    <property type="term" value="P:cell wall organization"/>
    <property type="evidence" value="ECO:0007669"/>
    <property type="project" value="InterPro"/>
</dbReference>
<evidence type="ECO:0000256" key="7">
    <source>
        <dbReference type="ARBA" id="ARBA00034247"/>
    </source>
</evidence>
<dbReference type="GO" id="GO:0005886">
    <property type="term" value="C:plasma membrane"/>
    <property type="evidence" value="ECO:0007669"/>
    <property type="project" value="UniProtKB-SubCell"/>
</dbReference>
<dbReference type="CDD" id="cd01949">
    <property type="entry name" value="GGDEF"/>
    <property type="match status" value="1"/>
</dbReference>
<dbReference type="Pfam" id="PF07694">
    <property type="entry name" value="5TM-5TMR_LYT"/>
    <property type="match status" value="1"/>
</dbReference>
<evidence type="ECO:0000256" key="4">
    <source>
        <dbReference type="ARBA" id="ARBA00022692"/>
    </source>
</evidence>
<dbReference type="Proteomes" id="UP000477083">
    <property type="component" value="Unassembled WGS sequence"/>
</dbReference>
<dbReference type="Gene3D" id="1.10.1760.20">
    <property type="match status" value="1"/>
</dbReference>
<keyword evidence="4 8" id="KW-0812">Transmembrane</keyword>
<name>A0A6L8VLW1_9RHOB</name>
<dbReference type="EC" id="2.7.7.65" evidence="2"/>
<evidence type="ECO:0000256" key="3">
    <source>
        <dbReference type="ARBA" id="ARBA00022475"/>
    </source>
</evidence>
<evidence type="ECO:0000256" key="8">
    <source>
        <dbReference type="SAM" id="Phobius"/>
    </source>
</evidence>
<reference evidence="10 11" key="1">
    <citation type="submission" date="2020-01" db="EMBL/GenBank/DDBJ databases">
        <title>Frigidibacter albus SP32T (=CGMCC 1.13995T).</title>
        <authorList>
            <person name="Liao X."/>
        </authorList>
    </citation>
    <scope>NUCLEOTIDE SEQUENCE [LARGE SCALE GENOMIC DNA]</scope>
    <source>
        <strain evidence="10 11">SP32</strain>
    </source>
</reference>